<protein>
    <recommendedName>
        <fullName evidence="4">Membrane protein YfhO</fullName>
    </recommendedName>
</protein>
<dbReference type="EMBL" id="JACCKD010000009">
    <property type="protein sequence ID" value="MBA0128084.1"/>
    <property type="molecule type" value="Genomic_DNA"/>
</dbReference>
<evidence type="ECO:0000256" key="1">
    <source>
        <dbReference type="SAM" id="Phobius"/>
    </source>
</evidence>
<feature type="transmembrane region" description="Helical" evidence="1">
    <location>
        <begin position="119"/>
        <end position="138"/>
    </location>
</feature>
<reference evidence="2 3" key="1">
    <citation type="submission" date="2020-07" db="EMBL/GenBank/DDBJ databases">
        <title>Genome of Haloechinothrix sp.</title>
        <authorList>
            <person name="Tang S.-K."/>
            <person name="Yang L."/>
            <person name="Zhu W.-Y."/>
        </authorList>
    </citation>
    <scope>NUCLEOTIDE SEQUENCE [LARGE SCALE GENOMIC DNA]</scope>
    <source>
        <strain evidence="2 3">YIM 98757</strain>
    </source>
</reference>
<evidence type="ECO:0008006" key="4">
    <source>
        <dbReference type="Google" id="ProtNLM"/>
    </source>
</evidence>
<feature type="transmembrane region" description="Helical" evidence="1">
    <location>
        <begin position="221"/>
        <end position="238"/>
    </location>
</feature>
<dbReference type="RefSeq" id="WP_180894869.1">
    <property type="nucleotide sequence ID" value="NZ_JACCKD010000009.1"/>
</dbReference>
<feature type="transmembrane region" description="Helical" evidence="1">
    <location>
        <begin position="529"/>
        <end position="549"/>
    </location>
</feature>
<dbReference type="AlphaFoldDB" id="A0A838AFE3"/>
<keyword evidence="1" id="KW-0472">Membrane</keyword>
<feature type="transmembrane region" description="Helical" evidence="1">
    <location>
        <begin position="323"/>
        <end position="345"/>
    </location>
</feature>
<sequence length="552" mass="57400">MTVPAVSLAVALAILAPLLRRGYVLTYDMVFTPRQPLLPDSVGIGSSLPRSVPADAVLALATTIVPGDVLQKLILLGALVAGPLGAGRLVPTSSTVIRVIAAVGYGWTPYIAERLVMGHWPYLLAYACLPWIVRFGLAARRGEPRAIPKLVLACVPAVLTPAGGLIATLTALVAAGYRRAPAVGAFAVLLNAPWLAPAVLRPGSALSDPAAVEAFAARGENWAGAVVSVLGLGGFWNADVVPASRTAVLVPVLVLALVVLALLGQRTLAARWGAAPARSLLLLGASGVLLAVLGALPVGQAVLRWLVAGVPGAGLLRDGQKWVALWALPLALGFALAVEAGARYLRTRGARIAVLACAAAAPVVMLPDLAWGAAGRLEPVQYPADWQAVAEHLAEDDRRGDVLTVPMRAFRSFAWNDHRPVHDPAPRYLPRTTVIDDRVTVSGTTIEGEDPRAAAARAVVEDGADAGALADIGIGWVLAEHGTPGRVDGADLDRLHPEHRGRWLSLYRVPGDGSDFTGPDGLTPPAAPVYVAAGSAVVAIALTLLWLVLPRR</sequence>
<feature type="transmembrane region" description="Helical" evidence="1">
    <location>
        <begin position="280"/>
        <end position="303"/>
    </location>
</feature>
<keyword evidence="1" id="KW-0812">Transmembrane</keyword>
<feature type="transmembrane region" description="Helical" evidence="1">
    <location>
        <begin position="250"/>
        <end position="268"/>
    </location>
</feature>
<organism evidence="2 3">
    <name type="scientific">Haloechinothrix aidingensis</name>
    <dbReference type="NCBI Taxonomy" id="2752311"/>
    <lineage>
        <taxon>Bacteria</taxon>
        <taxon>Bacillati</taxon>
        <taxon>Actinomycetota</taxon>
        <taxon>Actinomycetes</taxon>
        <taxon>Pseudonocardiales</taxon>
        <taxon>Pseudonocardiaceae</taxon>
        <taxon>Haloechinothrix</taxon>
    </lineage>
</organism>
<name>A0A838AFE3_9PSEU</name>
<feature type="transmembrane region" description="Helical" evidence="1">
    <location>
        <begin position="180"/>
        <end position="200"/>
    </location>
</feature>
<accession>A0A838AFE3</accession>
<evidence type="ECO:0000313" key="2">
    <source>
        <dbReference type="EMBL" id="MBA0128084.1"/>
    </source>
</evidence>
<keyword evidence="3" id="KW-1185">Reference proteome</keyword>
<dbReference type="Proteomes" id="UP000582974">
    <property type="component" value="Unassembled WGS sequence"/>
</dbReference>
<keyword evidence="1" id="KW-1133">Transmembrane helix</keyword>
<proteinExistence type="predicted"/>
<gene>
    <name evidence="2" type="ORF">H0B56_21270</name>
</gene>
<comment type="caution">
    <text evidence="2">The sequence shown here is derived from an EMBL/GenBank/DDBJ whole genome shotgun (WGS) entry which is preliminary data.</text>
</comment>
<evidence type="ECO:0000313" key="3">
    <source>
        <dbReference type="Proteomes" id="UP000582974"/>
    </source>
</evidence>
<feature type="transmembrane region" description="Helical" evidence="1">
    <location>
        <begin position="352"/>
        <end position="374"/>
    </location>
</feature>
<feature type="transmembrane region" description="Helical" evidence="1">
    <location>
        <begin position="150"/>
        <end position="174"/>
    </location>
</feature>